<dbReference type="PANTHER" id="PTHR35402">
    <property type="entry name" value="INTEGRAL MEMBRANE PROTEIN-RELATED"/>
    <property type="match status" value="1"/>
</dbReference>
<dbReference type="KEGG" id="mesg:MLAUSG7_1084"/>
<dbReference type="PANTHER" id="PTHR35402:SF1">
    <property type="entry name" value="TYPE II SECRETION SYSTEM PROTEIN GSPF DOMAIN-CONTAINING PROTEIN"/>
    <property type="match status" value="1"/>
</dbReference>
<feature type="domain" description="Type II secretion system protein GspF" evidence="7">
    <location>
        <begin position="383"/>
        <end position="509"/>
    </location>
</feature>
<dbReference type="Proteomes" id="UP000679213">
    <property type="component" value="Chromosome I"/>
</dbReference>
<dbReference type="InterPro" id="IPR018076">
    <property type="entry name" value="T2SS_GspF_dom"/>
</dbReference>
<sequence>MIKLDFFENLKNKYYKLAIKVFKVDDEKFDEILLKAGIHAVSSTYLPIIFLTSIIVSFIIFVIFLIVFNIFYAILGFLVAVFVIISLGILYPYIIMEEKAKSIDENLPYAFAFISALSSANIPVVEIFSSLSKENIYGGMSNEAKEIVKDTKIFNYDIITTFLRRARLTPSKKLSAVYYNIVASLIVGAEMKNIFHEIYERLMEDRKLELLGAIEKVEILSEFYVIACGMIPLFVVMTVPVASSISAILQTASFFGNPKLLPLTFYLWVPIASIIFMGLVYAILPKDFKLNVSLLEVLKEFDEPEIEGIKMKFKWKPIHFITLFFWILSVISFALFFIKKSVFMFHGSDFLLFGILLFILPFILTSYWHFIIESQKERYYPIFLNDLTMAVRSGLDIIRAMQICARTNYGPLTKIVKKMAIQMSWGRPVNEVFADLERSEKSLIAKRIASILKECAVSGGDIKDILTSVTVHAYRLSEMKREISTRQFIYVVVIYLSFLLYIGTSYIMVHSLLPTLLKNIQGLSVDFYKNYLFQGILIYSIFSGASLGILTERSVIAGIKHILLMLIVGYLLFKLYIGG</sequence>
<dbReference type="InterPro" id="IPR042094">
    <property type="entry name" value="T2SS_GspF_sf"/>
</dbReference>
<feature type="transmembrane region" description="Helical" evidence="6">
    <location>
        <begin position="265"/>
        <end position="284"/>
    </location>
</feature>
<feature type="transmembrane region" description="Helical" evidence="6">
    <location>
        <begin position="318"/>
        <end position="338"/>
    </location>
</feature>
<feature type="transmembrane region" description="Helical" evidence="6">
    <location>
        <begin position="74"/>
        <end position="95"/>
    </location>
</feature>
<evidence type="ECO:0000256" key="6">
    <source>
        <dbReference type="SAM" id="Phobius"/>
    </source>
</evidence>
<keyword evidence="4 6" id="KW-1133">Transmembrane helix</keyword>
<name>A0A8D6PS52_9EURY</name>
<keyword evidence="2" id="KW-1003">Cell membrane</keyword>
<comment type="subcellular location">
    <subcellularLocation>
        <location evidence="1">Cell membrane</location>
        <topology evidence="1">Multi-pass membrane protein</topology>
    </subcellularLocation>
</comment>
<reference evidence="8 9" key="1">
    <citation type="submission" date="2020-04" db="EMBL/GenBank/DDBJ databases">
        <authorList>
            <consortium name="Genoscope - CEA"/>
            <person name="William W."/>
        </authorList>
    </citation>
    <scope>NUCLEOTIDE SEQUENCE [LARGE SCALE GENOMIC DNA]</scope>
    <source>
        <strain evidence="8 9">SG7</strain>
    </source>
</reference>
<evidence type="ECO:0000256" key="1">
    <source>
        <dbReference type="ARBA" id="ARBA00004651"/>
    </source>
</evidence>
<feature type="transmembrane region" description="Helical" evidence="6">
    <location>
        <begin position="488"/>
        <end position="511"/>
    </location>
</feature>
<feature type="transmembrane region" description="Helical" evidence="6">
    <location>
        <begin position="223"/>
        <end position="245"/>
    </location>
</feature>
<dbReference type="GeneID" id="65883879"/>
<proteinExistence type="predicted"/>
<evidence type="ECO:0000256" key="4">
    <source>
        <dbReference type="ARBA" id="ARBA00022989"/>
    </source>
</evidence>
<feature type="transmembrane region" description="Helical" evidence="6">
    <location>
        <begin position="562"/>
        <end position="578"/>
    </location>
</feature>
<dbReference type="RefSeq" id="WP_250543580.1">
    <property type="nucleotide sequence ID" value="NZ_LR792632.1"/>
</dbReference>
<evidence type="ECO:0000256" key="5">
    <source>
        <dbReference type="ARBA" id="ARBA00023136"/>
    </source>
</evidence>
<evidence type="ECO:0000313" key="8">
    <source>
        <dbReference type="EMBL" id="CAB3289157.1"/>
    </source>
</evidence>
<gene>
    <name evidence="8" type="ORF">MLAUSG7_1084</name>
</gene>
<dbReference type="Gene3D" id="1.20.81.30">
    <property type="entry name" value="Type II secretion system (T2SS), domain F"/>
    <property type="match status" value="1"/>
</dbReference>
<accession>A0A8D6PS52</accession>
<feature type="transmembrane region" description="Helical" evidence="6">
    <location>
        <begin position="45"/>
        <end position="68"/>
    </location>
</feature>
<feature type="transmembrane region" description="Helical" evidence="6">
    <location>
        <begin position="350"/>
        <end position="370"/>
    </location>
</feature>
<feature type="transmembrane region" description="Helical" evidence="6">
    <location>
        <begin position="531"/>
        <end position="550"/>
    </location>
</feature>
<evidence type="ECO:0000313" key="9">
    <source>
        <dbReference type="Proteomes" id="UP000679213"/>
    </source>
</evidence>
<protein>
    <submittedName>
        <fullName evidence="8">Type II secretion system F domain protein</fullName>
    </submittedName>
</protein>
<evidence type="ECO:0000259" key="7">
    <source>
        <dbReference type="Pfam" id="PF00482"/>
    </source>
</evidence>
<dbReference type="Pfam" id="PF00482">
    <property type="entry name" value="T2SSF"/>
    <property type="match status" value="2"/>
</dbReference>
<dbReference type="GO" id="GO:0005886">
    <property type="term" value="C:plasma membrane"/>
    <property type="evidence" value="ECO:0007669"/>
    <property type="project" value="UniProtKB-SubCell"/>
</dbReference>
<feature type="domain" description="Type II secretion system protein GspF" evidence="7">
    <location>
        <begin position="114"/>
        <end position="238"/>
    </location>
</feature>
<dbReference type="EMBL" id="LR792632">
    <property type="protein sequence ID" value="CAB3289157.1"/>
    <property type="molecule type" value="Genomic_DNA"/>
</dbReference>
<dbReference type="AlphaFoldDB" id="A0A8D6PS52"/>
<organism evidence="8 9">
    <name type="scientific">Methanocaldococcus lauensis</name>
    <dbReference type="NCBI Taxonomy" id="2546128"/>
    <lineage>
        <taxon>Archaea</taxon>
        <taxon>Methanobacteriati</taxon>
        <taxon>Methanobacteriota</taxon>
        <taxon>Methanomada group</taxon>
        <taxon>Methanococci</taxon>
        <taxon>Methanococcales</taxon>
        <taxon>Methanocaldococcaceae</taxon>
        <taxon>Methanocaldococcus</taxon>
    </lineage>
</organism>
<keyword evidence="9" id="KW-1185">Reference proteome</keyword>
<keyword evidence="5 6" id="KW-0472">Membrane</keyword>
<evidence type="ECO:0000256" key="2">
    <source>
        <dbReference type="ARBA" id="ARBA00022475"/>
    </source>
</evidence>
<dbReference type="InterPro" id="IPR056569">
    <property type="entry name" value="ArlJ-like"/>
</dbReference>
<feature type="transmembrane region" description="Helical" evidence="6">
    <location>
        <begin position="107"/>
        <end position="125"/>
    </location>
</feature>
<evidence type="ECO:0000256" key="3">
    <source>
        <dbReference type="ARBA" id="ARBA00022692"/>
    </source>
</evidence>
<keyword evidence="3 6" id="KW-0812">Transmembrane</keyword>